<comment type="caution">
    <text evidence="2">The sequence shown here is derived from an EMBL/GenBank/DDBJ whole genome shotgun (WGS) entry which is preliminary data.</text>
</comment>
<accession>A0AAN9QDR9</accession>
<gene>
    <name evidence="2" type="ORF">VNO77_25682</name>
</gene>
<dbReference type="PANTHER" id="PTHR17695:SF11">
    <property type="entry name" value="SMALL SUBUNIT PROCESSOME COMPONENT 20 HOMOLOG"/>
    <property type="match status" value="1"/>
</dbReference>
<dbReference type="PANTHER" id="PTHR17695">
    <property type="entry name" value="SMALL SUBUNIT PROCESSOME COMPONENT 20 HOMOLOG"/>
    <property type="match status" value="1"/>
</dbReference>
<dbReference type="AlphaFoldDB" id="A0AAN9QDR9"/>
<keyword evidence="3" id="KW-1185">Reference proteome</keyword>
<protein>
    <recommendedName>
        <fullName evidence="1">U3 small nucleolar RNA-associated protein 20 C-terminal domain-containing protein</fullName>
    </recommendedName>
</protein>
<dbReference type="SUPFAM" id="SSF48371">
    <property type="entry name" value="ARM repeat"/>
    <property type="match status" value="1"/>
</dbReference>
<proteinExistence type="predicted"/>
<dbReference type="Proteomes" id="UP001367508">
    <property type="component" value="Unassembled WGS sequence"/>
</dbReference>
<sequence length="429" mass="49255">MALNSDDMPYMFQTVPYDNGCCSALSGLPFTKVEPHLLHFTEARAVMGLLIEVMKKGFHKHINGILPVANHILQSAMEAVTNRQEEFSAESIIPLWKEAYYSLVMLEKMIHQFQDFCFGKDLEDIWEAIYGMLLHPHSWVRNRSVRLIALYFAHVTDVSRENHESSIRNYFIMNPSRLFLIATSLCCQLKMPLIDDGDSKLMIQNIVFSICAVHSLTGQIACIDPPTFWSTLEQHEKDRFLKAFDLLDSRKGRNMFMSSSLTSSVYEDNNQSNAVNAQHVLVSLLLRKMGKISLQMDAIQMGIVFGSFGNIMRQISQDDCLRYAHTILLPLYKVCEGFTGKVVTDEVKKLAEETCGEVENILGTQNFVQVYNLIRKNLKLKRSKRKQEEKLMAVINPVRNAKRKLKIAAKHRANKKRKIMTMKMGRWIH</sequence>
<dbReference type="GO" id="GO:0032040">
    <property type="term" value="C:small-subunit processome"/>
    <property type="evidence" value="ECO:0007669"/>
    <property type="project" value="TreeGrafter"/>
</dbReference>
<dbReference type="GO" id="GO:0030686">
    <property type="term" value="C:90S preribosome"/>
    <property type="evidence" value="ECO:0007669"/>
    <property type="project" value="TreeGrafter"/>
</dbReference>
<reference evidence="2 3" key="1">
    <citation type="submission" date="2024-01" db="EMBL/GenBank/DDBJ databases">
        <title>The genomes of 5 underutilized Papilionoideae crops provide insights into root nodulation and disease resistanc.</title>
        <authorList>
            <person name="Jiang F."/>
        </authorList>
    </citation>
    <scope>NUCLEOTIDE SEQUENCE [LARGE SCALE GENOMIC DNA]</scope>
    <source>
        <strain evidence="2">LVBAO_FW01</strain>
        <tissue evidence="2">Leaves</tissue>
    </source>
</reference>
<evidence type="ECO:0000259" key="1">
    <source>
        <dbReference type="Pfam" id="PF23099"/>
    </source>
</evidence>
<evidence type="ECO:0000313" key="3">
    <source>
        <dbReference type="Proteomes" id="UP001367508"/>
    </source>
</evidence>
<dbReference type="EMBL" id="JAYMYQ010000005">
    <property type="protein sequence ID" value="KAK7331457.1"/>
    <property type="molecule type" value="Genomic_DNA"/>
</dbReference>
<dbReference type="Pfam" id="PF23099">
    <property type="entry name" value="UTP20_C"/>
    <property type="match status" value="1"/>
</dbReference>
<dbReference type="InterPro" id="IPR052575">
    <property type="entry name" value="SSU_processome_comp_20"/>
</dbReference>
<name>A0AAN9QDR9_CANGL</name>
<dbReference type="InterPro" id="IPR016024">
    <property type="entry name" value="ARM-type_fold"/>
</dbReference>
<feature type="domain" description="U3 small nucleolar RNA-associated protein 20 C-terminal" evidence="1">
    <location>
        <begin position="343"/>
        <end position="420"/>
    </location>
</feature>
<organism evidence="2 3">
    <name type="scientific">Canavalia gladiata</name>
    <name type="common">Sword bean</name>
    <name type="synonym">Dolichos gladiatus</name>
    <dbReference type="NCBI Taxonomy" id="3824"/>
    <lineage>
        <taxon>Eukaryota</taxon>
        <taxon>Viridiplantae</taxon>
        <taxon>Streptophyta</taxon>
        <taxon>Embryophyta</taxon>
        <taxon>Tracheophyta</taxon>
        <taxon>Spermatophyta</taxon>
        <taxon>Magnoliopsida</taxon>
        <taxon>eudicotyledons</taxon>
        <taxon>Gunneridae</taxon>
        <taxon>Pentapetalae</taxon>
        <taxon>rosids</taxon>
        <taxon>fabids</taxon>
        <taxon>Fabales</taxon>
        <taxon>Fabaceae</taxon>
        <taxon>Papilionoideae</taxon>
        <taxon>50 kb inversion clade</taxon>
        <taxon>NPAAA clade</taxon>
        <taxon>indigoferoid/millettioid clade</taxon>
        <taxon>Phaseoleae</taxon>
        <taxon>Canavalia</taxon>
    </lineage>
</organism>
<dbReference type="InterPro" id="IPR057525">
    <property type="entry name" value="UTP20_C"/>
</dbReference>
<evidence type="ECO:0000313" key="2">
    <source>
        <dbReference type="EMBL" id="KAK7331457.1"/>
    </source>
</evidence>